<dbReference type="AlphaFoldDB" id="A0A1M4EF83"/>
<reference evidence="2" key="1">
    <citation type="submission" date="2016-04" db="EMBL/GenBank/DDBJ databases">
        <authorList>
            <person name="Evans L.H."/>
            <person name="Alamgir A."/>
            <person name="Owens N."/>
            <person name="Weber N.D."/>
            <person name="Virtaneva K."/>
            <person name="Barbian K."/>
            <person name="Babar A."/>
            <person name="Rosenke K."/>
        </authorList>
    </citation>
    <scope>NUCLEOTIDE SEQUENCE</scope>
    <source>
        <strain evidence="2">Nono1</strain>
    </source>
</reference>
<name>A0A1M4EF83_9ACTN</name>
<proteinExistence type="predicted"/>
<evidence type="ECO:0000256" key="1">
    <source>
        <dbReference type="SAM" id="MobiDB-lite"/>
    </source>
</evidence>
<accession>A0A1M4EF83</accession>
<dbReference type="EMBL" id="LT559118">
    <property type="protein sequence ID" value="SBO97549.1"/>
    <property type="molecule type" value="Genomic_DNA"/>
</dbReference>
<feature type="compositionally biased region" description="Basic and acidic residues" evidence="1">
    <location>
        <begin position="7"/>
        <end position="19"/>
    </location>
</feature>
<protein>
    <submittedName>
        <fullName evidence="2">Uncharacterized protein</fullName>
    </submittedName>
</protein>
<evidence type="ECO:0000313" key="2">
    <source>
        <dbReference type="EMBL" id="SBO97549.1"/>
    </source>
</evidence>
<organism evidence="2">
    <name type="scientific">Nonomuraea gerenzanensis</name>
    <dbReference type="NCBI Taxonomy" id="93944"/>
    <lineage>
        <taxon>Bacteria</taxon>
        <taxon>Bacillati</taxon>
        <taxon>Actinomycetota</taxon>
        <taxon>Actinomycetes</taxon>
        <taxon>Streptosporangiales</taxon>
        <taxon>Streptosporangiaceae</taxon>
        <taxon>Nonomuraea</taxon>
    </lineage>
</organism>
<sequence length="45" mass="4753">MGGQARRALEHGVEREGEAHTIPVGDAERKGRHGAGRRVVAACFG</sequence>
<feature type="region of interest" description="Disordered" evidence="1">
    <location>
        <begin position="1"/>
        <end position="34"/>
    </location>
</feature>
<gene>
    <name evidence="2" type="ORF">BN4615_P7065</name>
</gene>